<name>D8J9M5_HALJB</name>
<keyword evidence="2" id="KW-0804">Transcription</keyword>
<dbReference type="EMBL" id="AOHV01000010">
    <property type="protein sequence ID" value="ELY40153.1"/>
    <property type="molecule type" value="Genomic_DNA"/>
</dbReference>
<evidence type="ECO:0000259" key="3">
    <source>
        <dbReference type="PROSITE" id="PS51000"/>
    </source>
</evidence>
<gene>
    <name evidence="4" type="ordered locus">HacjB3_05230</name>
    <name evidence="5" type="ORF">C497_03615</name>
</gene>
<proteinExistence type="predicted"/>
<keyword evidence="7" id="KW-1185">Reference proteome</keyword>
<organism evidence="4 6">
    <name type="scientific">Halalkalicoccus jeotgali (strain DSM 18796 / CECT 7217 / JCM 14584 / KCTC 4019 / B3)</name>
    <dbReference type="NCBI Taxonomy" id="795797"/>
    <lineage>
        <taxon>Archaea</taxon>
        <taxon>Methanobacteriati</taxon>
        <taxon>Methanobacteriota</taxon>
        <taxon>Stenosarchaea group</taxon>
        <taxon>Halobacteria</taxon>
        <taxon>Halobacteriales</taxon>
        <taxon>Halococcaceae</taxon>
        <taxon>Halalkalicoccus</taxon>
    </lineage>
</organism>
<reference evidence="4 6" key="1">
    <citation type="journal article" date="2010" name="J. Bacteriol.">
        <title>Complete genome sequence of Halalkalicoccus jeotgali B3(T), an extremely halophilic archaeon.</title>
        <authorList>
            <person name="Roh S.W."/>
            <person name="Nam Y.D."/>
            <person name="Nam S.H."/>
            <person name="Choi S.H."/>
            <person name="Park H.S."/>
            <person name="Bae J.W."/>
        </authorList>
    </citation>
    <scope>NUCLEOTIDE SEQUENCE [LARGE SCALE GENOMIC DNA]</scope>
    <source>
        <strain evidence="4">B3</strain>
        <strain evidence="6">DSM 18796 / CECT 7217 / JCM 14584 / KCTC 4019 / B3</strain>
    </source>
</reference>
<dbReference type="AlphaFoldDB" id="D8J9M5"/>
<dbReference type="Gene3D" id="1.10.10.10">
    <property type="entry name" value="Winged helix-like DNA-binding domain superfamily/Winged helix DNA-binding domain"/>
    <property type="match status" value="1"/>
</dbReference>
<protein>
    <recommendedName>
        <fullName evidence="3">HTH deoR-type domain-containing protein</fullName>
    </recommendedName>
</protein>
<dbReference type="Pfam" id="PF08220">
    <property type="entry name" value="HTH_DeoR"/>
    <property type="match status" value="1"/>
</dbReference>
<evidence type="ECO:0000313" key="4">
    <source>
        <dbReference type="EMBL" id="ADJ14437.1"/>
    </source>
</evidence>
<dbReference type="SMART" id="SM00420">
    <property type="entry name" value="HTH_DEOR"/>
    <property type="match status" value="1"/>
</dbReference>
<dbReference type="InterPro" id="IPR036390">
    <property type="entry name" value="WH_DNA-bd_sf"/>
</dbReference>
<dbReference type="RefSeq" id="WP_008414570.1">
    <property type="nucleotide sequence ID" value="NC_014297.1"/>
</dbReference>
<sequence length="75" mass="8536">MSGRDRDDGGRFTAAMSLDDVYEYVREQGNVTTTEVAEHWGVSSETARRKLRELEEEDRVIARDVGSALLWMADE</sequence>
<dbReference type="PROSITE" id="PS51000">
    <property type="entry name" value="HTH_DEOR_2"/>
    <property type="match status" value="1"/>
</dbReference>
<dbReference type="Proteomes" id="UP000011645">
    <property type="component" value="Unassembled WGS sequence"/>
</dbReference>
<feature type="domain" description="HTH deoR-type" evidence="3">
    <location>
        <begin position="14"/>
        <end position="70"/>
    </location>
</feature>
<dbReference type="OrthoDB" id="174131at2157"/>
<dbReference type="EMBL" id="CP002062">
    <property type="protein sequence ID" value="ADJ14437.1"/>
    <property type="molecule type" value="Genomic_DNA"/>
</dbReference>
<dbReference type="GeneID" id="9418850"/>
<evidence type="ECO:0000256" key="2">
    <source>
        <dbReference type="ARBA" id="ARBA00023163"/>
    </source>
</evidence>
<dbReference type="PATRIC" id="fig|795797.18.peg.1051"/>
<dbReference type="GO" id="GO:0003700">
    <property type="term" value="F:DNA-binding transcription factor activity"/>
    <property type="evidence" value="ECO:0007669"/>
    <property type="project" value="InterPro"/>
</dbReference>
<dbReference type="eggNOG" id="arCOG09396">
    <property type="taxonomic scope" value="Archaea"/>
</dbReference>
<dbReference type="InterPro" id="IPR036388">
    <property type="entry name" value="WH-like_DNA-bd_sf"/>
</dbReference>
<evidence type="ECO:0000313" key="7">
    <source>
        <dbReference type="Proteomes" id="UP000011645"/>
    </source>
</evidence>
<accession>D8J9M5</accession>
<reference evidence="5 7" key="2">
    <citation type="journal article" date="2014" name="PLoS Genet.">
        <title>Phylogenetically driven sequencing of extremely halophilic archaea reveals strategies for static and dynamic osmo-response.</title>
        <authorList>
            <person name="Becker E.A."/>
            <person name="Seitzer P.M."/>
            <person name="Tritt A."/>
            <person name="Larsen D."/>
            <person name="Krusor M."/>
            <person name="Yao A.I."/>
            <person name="Wu D."/>
            <person name="Madern D."/>
            <person name="Eisen J.A."/>
            <person name="Darling A.E."/>
            <person name="Facciotti M.T."/>
        </authorList>
    </citation>
    <scope>NUCLEOTIDE SEQUENCE [LARGE SCALE GENOMIC DNA]</scope>
    <source>
        <strain evidence="5">B3</strain>
        <strain evidence="7">DSM 18796 / CECT 7217 / JCM 14584 / KCTC 4019 / B3</strain>
    </source>
</reference>
<dbReference type="SUPFAM" id="SSF46785">
    <property type="entry name" value="Winged helix' DNA-binding domain"/>
    <property type="match status" value="1"/>
</dbReference>
<evidence type="ECO:0000256" key="1">
    <source>
        <dbReference type="ARBA" id="ARBA00023015"/>
    </source>
</evidence>
<dbReference type="HOGENOM" id="CLU_172270_0_0_2"/>
<dbReference type="Proteomes" id="UP000000390">
    <property type="component" value="Chromosome"/>
</dbReference>
<keyword evidence="1" id="KW-0805">Transcription regulation</keyword>
<evidence type="ECO:0000313" key="6">
    <source>
        <dbReference type="Proteomes" id="UP000000390"/>
    </source>
</evidence>
<dbReference type="KEGG" id="hje:HacjB3_05230"/>
<evidence type="ECO:0000313" key="5">
    <source>
        <dbReference type="EMBL" id="ELY40153.1"/>
    </source>
</evidence>
<dbReference type="InterPro" id="IPR001034">
    <property type="entry name" value="DeoR_HTH"/>
</dbReference>